<dbReference type="InterPro" id="IPR011009">
    <property type="entry name" value="Kinase-like_dom_sf"/>
</dbReference>
<organism evidence="7 8">
    <name type="scientific">Rhizophagus clarus</name>
    <dbReference type="NCBI Taxonomy" id="94130"/>
    <lineage>
        <taxon>Eukaryota</taxon>
        <taxon>Fungi</taxon>
        <taxon>Fungi incertae sedis</taxon>
        <taxon>Mucoromycota</taxon>
        <taxon>Glomeromycotina</taxon>
        <taxon>Glomeromycetes</taxon>
        <taxon>Glomerales</taxon>
        <taxon>Glomeraceae</taxon>
        <taxon>Rhizophagus</taxon>
    </lineage>
</organism>
<dbReference type="SUPFAM" id="SSF56112">
    <property type="entry name" value="Protein kinase-like (PK-like)"/>
    <property type="match status" value="1"/>
</dbReference>
<name>A0A8H3QQC9_9GLOM</name>
<evidence type="ECO:0000256" key="1">
    <source>
        <dbReference type="ARBA" id="ARBA00022527"/>
    </source>
</evidence>
<evidence type="ECO:0000313" key="8">
    <source>
        <dbReference type="Proteomes" id="UP000615446"/>
    </source>
</evidence>
<dbReference type="Proteomes" id="UP000615446">
    <property type="component" value="Unassembled WGS sequence"/>
</dbReference>
<accession>A0A8H3QQC9</accession>
<gene>
    <name evidence="7" type="ORF">RCL2_001456900</name>
</gene>
<evidence type="ECO:0000256" key="2">
    <source>
        <dbReference type="ARBA" id="ARBA00022679"/>
    </source>
</evidence>
<keyword evidence="2" id="KW-0808">Transferase</keyword>
<keyword evidence="3" id="KW-0547">Nucleotide-binding</keyword>
<sequence>MVLDYAENGNLRSYLNTSYNELSWNKKLNYLHSVAHGLKNIHEKELIHRDLHIGNILRLKNITCIADMGFCKPVDYDASENTKNKIYGVLPYVSPEILRGQNYTEAADIYSFGIIMYEVISGLPPYHDVSHDYNLAIKIYADPLNRPKAEKIKGTLSLWFRETHPDRSYIFNNPEIKEQIKEVERINNELSAGSTFSTSLGLSYKTHSEAIYTSRLLNFDNLPQPKNSDDYYEVNDNIISMKFSESLQIDIFKSNNNNLLVLKNSSNCYGKNDNINTKSSESLQVDIPEPENPVYYFEENNIINMASSESLQIDISQLNIDVNKNDQNSKSKNK</sequence>
<proteinExistence type="predicted"/>
<keyword evidence="4 7" id="KW-0418">Kinase</keyword>
<dbReference type="Pfam" id="PF07714">
    <property type="entry name" value="PK_Tyr_Ser-Thr"/>
    <property type="match status" value="1"/>
</dbReference>
<dbReference type="AlphaFoldDB" id="A0A8H3QQC9"/>
<evidence type="ECO:0000256" key="5">
    <source>
        <dbReference type="ARBA" id="ARBA00022840"/>
    </source>
</evidence>
<reference evidence="7" key="1">
    <citation type="submission" date="2019-10" db="EMBL/GenBank/DDBJ databases">
        <title>Conservation and host-specific expression of non-tandemly repeated heterogenous ribosome RNA gene in arbuscular mycorrhizal fungi.</title>
        <authorList>
            <person name="Maeda T."/>
            <person name="Kobayashi Y."/>
            <person name="Nakagawa T."/>
            <person name="Ezawa T."/>
            <person name="Yamaguchi K."/>
            <person name="Bino T."/>
            <person name="Nishimoto Y."/>
            <person name="Shigenobu S."/>
            <person name="Kawaguchi M."/>
        </authorList>
    </citation>
    <scope>NUCLEOTIDE SEQUENCE</scope>
    <source>
        <strain evidence="7">HR1</strain>
    </source>
</reference>
<dbReference type="GO" id="GO:0005524">
    <property type="term" value="F:ATP binding"/>
    <property type="evidence" value="ECO:0007669"/>
    <property type="project" value="UniProtKB-KW"/>
</dbReference>
<dbReference type="PROSITE" id="PS50011">
    <property type="entry name" value="PROTEIN_KINASE_DOM"/>
    <property type="match status" value="1"/>
</dbReference>
<dbReference type="Gene3D" id="1.10.510.10">
    <property type="entry name" value="Transferase(Phosphotransferase) domain 1"/>
    <property type="match status" value="1"/>
</dbReference>
<dbReference type="InterPro" id="IPR000719">
    <property type="entry name" value="Prot_kinase_dom"/>
</dbReference>
<keyword evidence="5" id="KW-0067">ATP-binding</keyword>
<feature type="domain" description="Protein kinase" evidence="6">
    <location>
        <begin position="1"/>
        <end position="190"/>
    </location>
</feature>
<evidence type="ECO:0000256" key="4">
    <source>
        <dbReference type="ARBA" id="ARBA00022777"/>
    </source>
</evidence>
<dbReference type="PANTHER" id="PTHR24351">
    <property type="entry name" value="RIBOSOMAL PROTEIN S6 KINASE"/>
    <property type="match status" value="1"/>
</dbReference>
<evidence type="ECO:0000259" key="6">
    <source>
        <dbReference type="PROSITE" id="PS50011"/>
    </source>
</evidence>
<dbReference type="OrthoDB" id="544350at2759"/>
<protein>
    <submittedName>
        <fullName evidence="7">Kinase-like domain-containing protein</fullName>
    </submittedName>
</protein>
<evidence type="ECO:0000313" key="7">
    <source>
        <dbReference type="EMBL" id="GES87577.1"/>
    </source>
</evidence>
<dbReference type="GO" id="GO:0004674">
    <property type="term" value="F:protein serine/threonine kinase activity"/>
    <property type="evidence" value="ECO:0007669"/>
    <property type="project" value="UniProtKB-KW"/>
</dbReference>
<dbReference type="EMBL" id="BLAL01000169">
    <property type="protein sequence ID" value="GES87577.1"/>
    <property type="molecule type" value="Genomic_DNA"/>
</dbReference>
<dbReference type="InterPro" id="IPR001245">
    <property type="entry name" value="Ser-Thr/Tyr_kinase_cat_dom"/>
</dbReference>
<comment type="caution">
    <text evidence="7">The sequence shown here is derived from an EMBL/GenBank/DDBJ whole genome shotgun (WGS) entry which is preliminary data.</text>
</comment>
<evidence type="ECO:0000256" key="3">
    <source>
        <dbReference type="ARBA" id="ARBA00022741"/>
    </source>
</evidence>
<keyword evidence="1" id="KW-0723">Serine/threonine-protein kinase</keyword>